<feature type="transmembrane region" description="Helical" evidence="4">
    <location>
        <begin position="339"/>
        <end position="362"/>
    </location>
</feature>
<dbReference type="EMBL" id="JAABOO010000004">
    <property type="protein sequence ID" value="NER15479.1"/>
    <property type="molecule type" value="Genomic_DNA"/>
</dbReference>
<dbReference type="SUPFAM" id="SSF103473">
    <property type="entry name" value="MFS general substrate transporter"/>
    <property type="match status" value="1"/>
</dbReference>
<name>A0A6P0UUG5_9FLAO</name>
<proteinExistence type="predicted"/>
<feature type="transmembrane region" description="Helical" evidence="4">
    <location>
        <begin position="99"/>
        <end position="119"/>
    </location>
</feature>
<sequence length="391" mass="42824">MRERPLYILPAIIIAQFFCTSLWFAGNAVISNLIVDYQLSEKDLGHIISAVQFGFISGTLSYALLNLADRFPPSRVFFLSAVFGALANFLIVIEGQSLTTILSLRFLTGFFLAGIYPVGMKIAADYYEKGLGKALGFLVGALVLGTAFPHLLKSIGGNLPWRMVIKGTSLLCLSGGFIILGLVPDGPYRKAGKKLDLSAIYRIFKNPPFKKAAFGYFGHMWELYAFWVFVPVILTNYLKIHPEINLNIPLWSFLIIAIGGLACVIGGYISEKKGVKKTAATALLLSGICCLMSPLLLEQASLWLLIIFLLFWGMVVIADSPLFSTLVAQSASPEIKGTALTIVNCIGFSITIVSIQLLNSLINETNAHYIFVILFIGPLFGLLSLYRKSRS</sequence>
<dbReference type="Pfam" id="PF07690">
    <property type="entry name" value="MFS_1"/>
    <property type="match status" value="1"/>
</dbReference>
<feature type="transmembrane region" description="Helical" evidence="4">
    <location>
        <begin position="368"/>
        <end position="386"/>
    </location>
</feature>
<dbReference type="InterPro" id="IPR020846">
    <property type="entry name" value="MFS_dom"/>
</dbReference>
<keyword evidence="2 4" id="KW-1133">Transmembrane helix</keyword>
<evidence type="ECO:0000313" key="7">
    <source>
        <dbReference type="Proteomes" id="UP000468581"/>
    </source>
</evidence>
<feature type="transmembrane region" description="Helical" evidence="4">
    <location>
        <begin position="164"/>
        <end position="183"/>
    </location>
</feature>
<dbReference type="AlphaFoldDB" id="A0A6P0UUG5"/>
<keyword evidence="3 4" id="KW-0472">Membrane</keyword>
<dbReference type="GO" id="GO:0022857">
    <property type="term" value="F:transmembrane transporter activity"/>
    <property type="evidence" value="ECO:0007669"/>
    <property type="project" value="InterPro"/>
</dbReference>
<organism evidence="6 7">
    <name type="scientific">Leptobacterium flavescens</name>
    <dbReference type="NCBI Taxonomy" id="472055"/>
    <lineage>
        <taxon>Bacteria</taxon>
        <taxon>Pseudomonadati</taxon>
        <taxon>Bacteroidota</taxon>
        <taxon>Flavobacteriia</taxon>
        <taxon>Flavobacteriales</taxon>
        <taxon>Flavobacteriaceae</taxon>
        <taxon>Leptobacterium</taxon>
    </lineage>
</organism>
<feature type="transmembrane region" description="Helical" evidence="4">
    <location>
        <begin position="76"/>
        <end position="93"/>
    </location>
</feature>
<dbReference type="Proteomes" id="UP000468581">
    <property type="component" value="Unassembled WGS sequence"/>
</dbReference>
<keyword evidence="7" id="KW-1185">Reference proteome</keyword>
<comment type="caution">
    <text evidence="6">The sequence shown here is derived from an EMBL/GenBank/DDBJ whole genome shotgun (WGS) entry which is preliminary data.</text>
</comment>
<dbReference type="GO" id="GO:0005886">
    <property type="term" value="C:plasma membrane"/>
    <property type="evidence" value="ECO:0007669"/>
    <property type="project" value="TreeGrafter"/>
</dbReference>
<feature type="transmembrane region" description="Helical" evidence="4">
    <location>
        <begin position="44"/>
        <end position="64"/>
    </location>
</feature>
<dbReference type="InterPro" id="IPR011701">
    <property type="entry name" value="MFS"/>
</dbReference>
<dbReference type="PROSITE" id="PS50850">
    <property type="entry name" value="MFS"/>
    <property type="match status" value="1"/>
</dbReference>
<dbReference type="Gene3D" id="1.20.1250.20">
    <property type="entry name" value="MFS general substrate transporter like domains"/>
    <property type="match status" value="1"/>
</dbReference>
<dbReference type="InterPro" id="IPR036259">
    <property type="entry name" value="MFS_trans_sf"/>
</dbReference>
<accession>A0A6P0UUG5</accession>
<feature type="domain" description="Major facilitator superfamily (MFS) profile" evidence="5">
    <location>
        <begin position="1"/>
        <end position="391"/>
    </location>
</feature>
<keyword evidence="1 4" id="KW-0812">Transmembrane</keyword>
<evidence type="ECO:0000256" key="1">
    <source>
        <dbReference type="ARBA" id="ARBA00022692"/>
    </source>
</evidence>
<dbReference type="RefSeq" id="WP_163608752.1">
    <property type="nucleotide sequence ID" value="NZ_JAABOO010000004.1"/>
</dbReference>
<gene>
    <name evidence="6" type="ORF">GWK08_18640</name>
</gene>
<evidence type="ECO:0000313" key="6">
    <source>
        <dbReference type="EMBL" id="NER15479.1"/>
    </source>
</evidence>
<feature type="transmembrane region" description="Helical" evidence="4">
    <location>
        <begin position="250"/>
        <end position="269"/>
    </location>
</feature>
<protein>
    <submittedName>
        <fullName evidence="6">MFS transporter</fullName>
    </submittedName>
</protein>
<reference evidence="6 7" key="1">
    <citation type="submission" date="2020-01" db="EMBL/GenBank/DDBJ databases">
        <title>Leptobacterium flavescens.</title>
        <authorList>
            <person name="Wang G."/>
        </authorList>
    </citation>
    <scope>NUCLEOTIDE SEQUENCE [LARGE SCALE GENOMIC DNA]</scope>
    <source>
        <strain evidence="6 7">KCTC 22160</strain>
    </source>
</reference>
<evidence type="ECO:0000256" key="2">
    <source>
        <dbReference type="ARBA" id="ARBA00022989"/>
    </source>
</evidence>
<feature type="transmembrane region" description="Helical" evidence="4">
    <location>
        <begin position="131"/>
        <end position="152"/>
    </location>
</feature>
<dbReference type="PANTHER" id="PTHR23521">
    <property type="entry name" value="TRANSPORTER MFS SUPERFAMILY"/>
    <property type="match status" value="1"/>
</dbReference>
<feature type="transmembrane region" description="Helical" evidence="4">
    <location>
        <begin position="303"/>
        <end position="327"/>
    </location>
</feature>
<evidence type="ECO:0000256" key="3">
    <source>
        <dbReference type="ARBA" id="ARBA00023136"/>
    </source>
</evidence>
<feature type="transmembrane region" description="Helical" evidence="4">
    <location>
        <begin position="7"/>
        <end position="24"/>
    </location>
</feature>
<feature type="transmembrane region" description="Helical" evidence="4">
    <location>
        <begin position="220"/>
        <end position="238"/>
    </location>
</feature>
<feature type="transmembrane region" description="Helical" evidence="4">
    <location>
        <begin position="278"/>
        <end position="297"/>
    </location>
</feature>
<evidence type="ECO:0000256" key="4">
    <source>
        <dbReference type="SAM" id="Phobius"/>
    </source>
</evidence>
<dbReference type="PANTHER" id="PTHR23521:SF3">
    <property type="entry name" value="MFS TRANSPORTER"/>
    <property type="match status" value="1"/>
</dbReference>
<evidence type="ECO:0000259" key="5">
    <source>
        <dbReference type="PROSITE" id="PS50850"/>
    </source>
</evidence>